<name>A0A5C6MUX5_9TELE</name>
<reference evidence="2 3" key="1">
    <citation type="submission" date="2019-04" db="EMBL/GenBank/DDBJ databases">
        <title>Chromosome genome assembly for Takifugu flavidus.</title>
        <authorList>
            <person name="Xiao S."/>
        </authorList>
    </citation>
    <scope>NUCLEOTIDE SEQUENCE [LARGE SCALE GENOMIC DNA]</scope>
    <source>
        <strain evidence="2">HTHZ2018</strain>
        <tissue evidence="2">Muscle</tissue>
    </source>
</reference>
<evidence type="ECO:0000256" key="1">
    <source>
        <dbReference type="SAM" id="MobiDB-lite"/>
    </source>
</evidence>
<proteinExistence type="predicted"/>
<dbReference type="Proteomes" id="UP000324091">
    <property type="component" value="Chromosome 6"/>
</dbReference>
<accession>A0A5C6MUX5</accession>
<sequence>MEGSPSPGGSPSPPKLAERSNSISSLDQIGESKENLVLSRRDALYPWEMVRSRSGSFTDNCSDVFTWEPENIPEEDEEEDAECAAEALVFPPDL</sequence>
<keyword evidence="3" id="KW-1185">Reference proteome</keyword>
<evidence type="ECO:0000313" key="3">
    <source>
        <dbReference type="Proteomes" id="UP000324091"/>
    </source>
</evidence>
<feature type="region of interest" description="Disordered" evidence="1">
    <location>
        <begin position="1"/>
        <end position="32"/>
    </location>
</feature>
<evidence type="ECO:0000313" key="2">
    <source>
        <dbReference type="EMBL" id="TWW59072.1"/>
    </source>
</evidence>
<protein>
    <submittedName>
        <fullName evidence="2">Uncharacterized protein</fullName>
    </submittedName>
</protein>
<dbReference type="AlphaFoldDB" id="A0A5C6MUX5"/>
<dbReference type="EMBL" id="RHFK02000019">
    <property type="protein sequence ID" value="TWW59072.1"/>
    <property type="molecule type" value="Genomic_DNA"/>
</dbReference>
<gene>
    <name evidence="2" type="ORF">D4764_06G0006020</name>
</gene>
<organism evidence="2 3">
    <name type="scientific">Takifugu flavidus</name>
    <name type="common">sansaifugu</name>
    <dbReference type="NCBI Taxonomy" id="433684"/>
    <lineage>
        <taxon>Eukaryota</taxon>
        <taxon>Metazoa</taxon>
        <taxon>Chordata</taxon>
        <taxon>Craniata</taxon>
        <taxon>Vertebrata</taxon>
        <taxon>Euteleostomi</taxon>
        <taxon>Actinopterygii</taxon>
        <taxon>Neopterygii</taxon>
        <taxon>Teleostei</taxon>
        <taxon>Neoteleostei</taxon>
        <taxon>Acanthomorphata</taxon>
        <taxon>Eupercaria</taxon>
        <taxon>Tetraodontiformes</taxon>
        <taxon>Tetradontoidea</taxon>
        <taxon>Tetraodontidae</taxon>
        <taxon>Takifugu</taxon>
    </lineage>
</organism>
<comment type="caution">
    <text evidence="2">The sequence shown here is derived from an EMBL/GenBank/DDBJ whole genome shotgun (WGS) entry which is preliminary data.</text>
</comment>